<evidence type="ECO:0000313" key="1">
    <source>
        <dbReference type="EMBL" id="ATQ70443.1"/>
    </source>
</evidence>
<evidence type="ECO:0000313" key="2">
    <source>
        <dbReference type="Proteomes" id="UP000230709"/>
    </source>
</evidence>
<dbReference type="KEGG" id="mtw:CQW49_16930"/>
<gene>
    <name evidence="1" type="ORF">CQW49_16930</name>
</gene>
<proteinExistence type="predicted"/>
<keyword evidence="2" id="KW-1185">Reference proteome</keyword>
<sequence>MRAPEDPDAQPRRKRPLVVILGTNEIASAVAVHMHRIGWAVVLSHDSFPPVIRRQMAFHDTLYGERITLDGVTSERAETALELLAILDYSAHIAVTPLQFHDLVALRAPDALVDARMQKYRATPDLRHLAGLAVGLGPNFAVGRNCDIAIETKPSEAGRIVHSGETEAADHVPLVLGGVGEERFVYSARPGLWHTAIDIGQRVFKDFVVGHLGGEPITAPLDGVLRGVVRDGAQIPCGVKVLEIDPRGRTARWTGIDERSALVASAVSRAIRVKLAERAAALSPGSFVAQ</sequence>
<dbReference type="RefSeq" id="WP_003608554.1">
    <property type="nucleotide sequence ID" value="NZ_ADVE02000001.1"/>
</dbReference>
<dbReference type="Proteomes" id="UP000230709">
    <property type="component" value="Chromosome"/>
</dbReference>
<name>A0A2D2D641_METT3</name>
<reference evidence="2" key="1">
    <citation type="submission" date="2017-10" db="EMBL/GenBank/DDBJ databases">
        <title>Completed PacBio SMRT sequence of Methylosinus trichosporium OB3b reveals presence of a third large plasmid.</title>
        <authorList>
            <person name="Charles T.C."/>
            <person name="Lynch M.D.J."/>
            <person name="Heil J.R."/>
            <person name="Cheng J."/>
        </authorList>
    </citation>
    <scope>NUCLEOTIDE SEQUENCE [LARGE SCALE GENOMIC DNA]</scope>
    <source>
        <strain evidence="2">OB3b</strain>
    </source>
</reference>
<dbReference type="STRING" id="595536.GCA_000178815_01796"/>
<organism evidence="1 2">
    <name type="scientific">Methylosinus trichosporium (strain ATCC 35070 / NCIMB 11131 / UNIQEM 75 / OB3b)</name>
    <dbReference type="NCBI Taxonomy" id="595536"/>
    <lineage>
        <taxon>Bacteria</taxon>
        <taxon>Pseudomonadati</taxon>
        <taxon>Pseudomonadota</taxon>
        <taxon>Alphaproteobacteria</taxon>
        <taxon>Hyphomicrobiales</taxon>
        <taxon>Methylocystaceae</taxon>
        <taxon>Methylosinus</taxon>
    </lineage>
</organism>
<dbReference type="AlphaFoldDB" id="A0A2D2D641"/>
<dbReference type="EMBL" id="CP023737">
    <property type="protein sequence ID" value="ATQ70443.1"/>
    <property type="molecule type" value="Genomic_DNA"/>
</dbReference>
<accession>A0A2D2D641</accession>
<protein>
    <submittedName>
        <fullName evidence="1">Xanthine dehydrogenase</fullName>
    </submittedName>
</protein>